<proteinExistence type="predicted"/>
<dbReference type="AlphaFoldDB" id="A0A8J2JMR0"/>
<keyword evidence="2" id="KW-1185">Reference proteome</keyword>
<organism evidence="1 2">
    <name type="scientific">Allacma fusca</name>
    <dbReference type="NCBI Taxonomy" id="39272"/>
    <lineage>
        <taxon>Eukaryota</taxon>
        <taxon>Metazoa</taxon>
        <taxon>Ecdysozoa</taxon>
        <taxon>Arthropoda</taxon>
        <taxon>Hexapoda</taxon>
        <taxon>Collembola</taxon>
        <taxon>Symphypleona</taxon>
        <taxon>Sminthuridae</taxon>
        <taxon>Allacma</taxon>
    </lineage>
</organism>
<evidence type="ECO:0000313" key="1">
    <source>
        <dbReference type="EMBL" id="CAG7659347.1"/>
    </source>
</evidence>
<dbReference type="EMBL" id="CAJVCH010006548">
    <property type="protein sequence ID" value="CAG7659347.1"/>
    <property type="molecule type" value="Genomic_DNA"/>
</dbReference>
<protein>
    <submittedName>
        <fullName evidence="1">Uncharacterized protein</fullName>
    </submittedName>
</protein>
<sequence>MAIFPTGKTPFFRFTQFPEIVASLLEFKHQIDIQLDEICGSFEKKIRDNLQSNCHQTPPQIGTIGDESTVNFSLRKVLDAFGVKTGGSPVTWLI</sequence>
<dbReference type="Proteomes" id="UP000708208">
    <property type="component" value="Unassembled WGS sequence"/>
</dbReference>
<accession>A0A8J2JMR0</accession>
<name>A0A8J2JMR0_9HEXA</name>
<gene>
    <name evidence="1" type="ORF">AFUS01_LOCUS1171</name>
</gene>
<evidence type="ECO:0000313" key="2">
    <source>
        <dbReference type="Proteomes" id="UP000708208"/>
    </source>
</evidence>
<reference evidence="1" key="1">
    <citation type="submission" date="2021-06" db="EMBL/GenBank/DDBJ databases">
        <authorList>
            <person name="Hodson N. C."/>
            <person name="Mongue J. A."/>
            <person name="Jaron S. K."/>
        </authorList>
    </citation>
    <scope>NUCLEOTIDE SEQUENCE</scope>
</reference>
<comment type="caution">
    <text evidence="1">The sequence shown here is derived from an EMBL/GenBank/DDBJ whole genome shotgun (WGS) entry which is preliminary data.</text>
</comment>